<protein>
    <submittedName>
        <fullName evidence="1">Uncharacterized protein</fullName>
    </submittedName>
</protein>
<reference evidence="1 2" key="1">
    <citation type="journal article" date="2018" name="Science">
        <title>The opium poppy genome and morphinan production.</title>
        <authorList>
            <person name="Guo L."/>
            <person name="Winzer T."/>
            <person name="Yang X."/>
            <person name="Li Y."/>
            <person name="Ning Z."/>
            <person name="He Z."/>
            <person name="Teodor R."/>
            <person name="Lu Y."/>
            <person name="Bowser T.A."/>
            <person name="Graham I.A."/>
            <person name="Ye K."/>
        </authorList>
    </citation>
    <scope>NUCLEOTIDE SEQUENCE [LARGE SCALE GENOMIC DNA]</scope>
    <source>
        <strain evidence="2">cv. HN1</strain>
        <tissue evidence="1">Leaves</tissue>
    </source>
</reference>
<sequence>MDKSRCEYSSEETVDRSRCEIRGRLTKILMNKCKGKKKNSPDGTMDRPVVYMATHVYKDTPVDPLHAKHIAAKEIKSIWILMIASAACREHLRIEKLKNQGLQTQVDALEARCNVYEAGRQDNNTAGQKQDLATEWVLRNLTNKEVALRCVNFSAPPNHENYDISLLMHQ</sequence>
<keyword evidence="2" id="KW-1185">Reference proteome</keyword>
<dbReference type="AlphaFoldDB" id="A0A4Y7JU45"/>
<gene>
    <name evidence="1" type="ORF">C5167_008294</name>
</gene>
<dbReference type="EMBL" id="CM010720">
    <property type="protein sequence ID" value="RZC64604.1"/>
    <property type="molecule type" value="Genomic_DNA"/>
</dbReference>
<dbReference type="Proteomes" id="UP000316621">
    <property type="component" value="Chromosome 6"/>
</dbReference>
<evidence type="ECO:0000313" key="1">
    <source>
        <dbReference type="EMBL" id="RZC64604.1"/>
    </source>
</evidence>
<name>A0A4Y7JU45_PAPSO</name>
<accession>A0A4Y7JU45</accession>
<proteinExistence type="predicted"/>
<evidence type="ECO:0000313" key="2">
    <source>
        <dbReference type="Proteomes" id="UP000316621"/>
    </source>
</evidence>
<dbReference type="Gramene" id="RZC64604">
    <property type="protein sequence ID" value="RZC64604"/>
    <property type="gene ID" value="C5167_008294"/>
</dbReference>
<organism evidence="1 2">
    <name type="scientific">Papaver somniferum</name>
    <name type="common">Opium poppy</name>
    <dbReference type="NCBI Taxonomy" id="3469"/>
    <lineage>
        <taxon>Eukaryota</taxon>
        <taxon>Viridiplantae</taxon>
        <taxon>Streptophyta</taxon>
        <taxon>Embryophyta</taxon>
        <taxon>Tracheophyta</taxon>
        <taxon>Spermatophyta</taxon>
        <taxon>Magnoliopsida</taxon>
        <taxon>Ranunculales</taxon>
        <taxon>Papaveraceae</taxon>
        <taxon>Papaveroideae</taxon>
        <taxon>Papaver</taxon>
    </lineage>
</organism>